<sequence length="348" mass="36046">MQESRRARELGIVVGTLPTGPVNAVTDVPGVRVGHTTLVEGDSIRTGVTAIVPDQLTERRSLPAGLFVGNGHGKMVGSTQVTELGEIETPVVLTATLSTFRAADALLTYMLGQPGREAVESLNPVVAETNDGFLSDIRARPVRAEHVLAALGEARGGLPAEGAVGAGTGTAALGFKAGVGTSSRLVATSRGAVTVGVLAQANFSGVLQVLGVPIRCEQVGVPVAPGRPEHRGNSCVIVVATDGRFDARQLGRIARRAVFAMARVGSDFAGGSGDYALAFSTADPGASAAPEHDLEPVFAAVLEAVEEALLNSLFTARTTVGFAGRVKYAVPHDRMRHLLRTHRVDLRG</sequence>
<reference evidence="3" key="1">
    <citation type="submission" date="2016-06" db="EMBL/GenBank/DDBJ databases">
        <authorList>
            <person name="Varghese N."/>
            <person name="Submissions Spin"/>
        </authorList>
    </citation>
    <scope>NUCLEOTIDE SEQUENCE [LARGE SCALE GENOMIC DNA]</scope>
    <source>
        <strain evidence="3">DSM 43903</strain>
    </source>
</reference>
<keyword evidence="3" id="KW-1185">Reference proteome</keyword>
<keyword evidence="2" id="KW-0378">Hydrolase</keyword>
<protein>
    <submittedName>
        <fullName evidence="2">D-aminopeptidase</fullName>
    </submittedName>
</protein>
<proteinExistence type="inferred from homology"/>
<dbReference type="STRING" id="47855.GA0070606_4000"/>
<comment type="similarity">
    <text evidence="1">Belongs to the peptidase S58 family.</text>
</comment>
<dbReference type="PANTHER" id="PTHR36512:SF3">
    <property type="entry name" value="BLR5678 PROTEIN"/>
    <property type="match status" value="1"/>
</dbReference>
<keyword evidence="2" id="KW-0645">Protease</keyword>
<evidence type="ECO:0000313" key="2">
    <source>
        <dbReference type="EMBL" id="SCL64591.1"/>
    </source>
</evidence>
<gene>
    <name evidence="2" type="ORF">GA0070606_4000</name>
</gene>
<dbReference type="AlphaFoldDB" id="A0A1C6VDZ4"/>
<dbReference type="PANTHER" id="PTHR36512">
    <property type="entry name" value="D-AMINOPEPTIDASE"/>
    <property type="match status" value="1"/>
</dbReference>
<evidence type="ECO:0000256" key="1">
    <source>
        <dbReference type="ARBA" id="ARBA00007068"/>
    </source>
</evidence>
<dbReference type="GO" id="GO:0004177">
    <property type="term" value="F:aminopeptidase activity"/>
    <property type="evidence" value="ECO:0007669"/>
    <property type="project" value="UniProtKB-KW"/>
</dbReference>
<organism evidence="2 3">
    <name type="scientific">Micromonospora citrea</name>
    <dbReference type="NCBI Taxonomy" id="47855"/>
    <lineage>
        <taxon>Bacteria</taxon>
        <taxon>Bacillati</taxon>
        <taxon>Actinomycetota</taxon>
        <taxon>Actinomycetes</taxon>
        <taxon>Micromonosporales</taxon>
        <taxon>Micromonosporaceae</taxon>
        <taxon>Micromonospora</taxon>
    </lineage>
</organism>
<dbReference type="Gene3D" id="3.60.70.12">
    <property type="entry name" value="L-amino peptidase D-ALA esterase/amidase"/>
    <property type="match status" value="1"/>
</dbReference>
<dbReference type="InterPro" id="IPR016117">
    <property type="entry name" value="ArgJ-like_dom_sf"/>
</dbReference>
<dbReference type="Proteomes" id="UP000199001">
    <property type="component" value="Unassembled WGS sequence"/>
</dbReference>
<dbReference type="Pfam" id="PF03576">
    <property type="entry name" value="Peptidase_S58"/>
    <property type="match status" value="1"/>
</dbReference>
<dbReference type="SUPFAM" id="SSF56266">
    <property type="entry name" value="DmpA/ArgJ-like"/>
    <property type="match status" value="1"/>
</dbReference>
<accession>A0A1C6VDZ4</accession>
<dbReference type="InterPro" id="IPR005321">
    <property type="entry name" value="Peptidase_S58_DmpA"/>
</dbReference>
<evidence type="ECO:0000313" key="3">
    <source>
        <dbReference type="Proteomes" id="UP000199001"/>
    </source>
</evidence>
<name>A0A1C6VDZ4_9ACTN</name>
<dbReference type="EMBL" id="FMHZ01000002">
    <property type="protein sequence ID" value="SCL64591.1"/>
    <property type="molecule type" value="Genomic_DNA"/>
</dbReference>
<dbReference type="RefSeq" id="WP_245724745.1">
    <property type="nucleotide sequence ID" value="NZ_FMHZ01000002.1"/>
</dbReference>
<keyword evidence="2" id="KW-0031">Aminopeptidase</keyword>